<dbReference type="InterPro" id="IPR001844">
    <property type="entry name" value="Cpn60/GroEL"/>
</dbReference>
<evidence type="ECO:0000256" key="2">
    <source>
        <dbReference type="ARBA" id="ARBA00023186"/>
    </source>
</evidence>
<accession>A0A835PU81</accession>
<dbReference type="OrthoDB" id="1695413at2759"/>
<dbReference type="PANTHER" id="PTHR45633">
    <property type="entry name" value="60 KDA HEAT SHOCK PROTEIN, MITOCHONDRIAL"/>
    <property type="match status" value="1"/>
</dbReference>
<dbReference type="SUPFAM" id="SSF52029">
    <property type="entry name" value="GroEL apical domain-like"/>
    <property type="match status" value="1"/>
</dbReference>
<dbReference type="SUPFAM" id="SSF48592">
    <property type="entry name" value="GroEL equatorial domain-like"/>
    <property type="match status" value="1"/>
</dbReference>
<evidence type="ECO:0000256" key="1">
    <source>
        <dbReference type="ARBA" id="ARBA00006607"/>
    </source>
</evidence>
<protein>
    <submittedName>
        <fullName evidence="3">Uncharacterized protein</fullName>
    </submittedName>
</protein>
<dbReference type="AlphaFoldDB" id="A0A835PU81"/>
<comment type="similarity">
    <text evidence="1">Belongs to the chaperonin (HSP60) family.</text>
</comment>
<reference evidence="3 4" key="1">
    <citation type="journal article" date="2020" name="Nat. Food">
        <title>A phased Vanilla planifolia genome enables genetic improvement of flavour and production.</title>
        <authorList>
            <person name="Hasing T."/>
            <person name="Tang H."/>
            <person name="Brym M."/>
            <person name="Khazi F."/>
            <person name="Huang T."/>
            <person name="Chambers A.H."/>
        </authorList>
    </citation>
    <scope>NUCLEOTIDE SEQUENCE [LARGE SCALE GENOMIC DNA]</scope>
    <source>
        <tissue evidence="3">Leaf</tissue>
    </source>
</reference>
<sequence>MVWRSLQMLLSFGAPEVAKDGVTVAKSIEFKDSVKNMGATIVKQLLIAKIDVAGDAPGRSFNFHTLEELFKHQCQGESLGLCAIKASGFGDNKKVGLLDLAILTGGDDDLVDFYAVIKCLNNKLSFLLLVHY</sequence>
<dbReference type="EMBL" id="JADCNL010000011">
    <property type="protein sequence ID" value="KAG0460476.1"/>
    <property type="molecule type" value="Genomic_DNA"/>
</dbReference>
<gene>
    <name evidence="3" type="ORF">HPP92_020773</name>
</gene>
<name>A0A835PU81_VANPL</name>
<evidence type="ECO:0000313" key="4">
    <source>
        <dbReference type="Proteomes" id="UP000636800"/>
    </source>
</evidence>
<dbReference type="GO" id="GO:0140662">
    <property type="term" value="F:ATP-dependent protein folding chaperone"/>
    <property type="evidence" value="ECO:0007669"/>
    <property type="project" value="InterPro"/>
</dbReference>
<dbReference type="Proteomes" id="UP000636800">
    <property type="component" value="Chromosome 11"/>
</dbReference>
<evidence type="ECO:0000313" key="3">
    <source>
        <dbReference type="EMBL" id="KAG0460476.1"/>
    </source>
</evidence>
<dbReference type="InterPro" id="IPR027409">
    <property type="entry name" value="GroEL-like_apical_dom_sf"/>
</dbReference>
<dbReference type="Gene3D" id="1.10.560.10">
    <property type="entry name" value="GroEL-like equatorial domain"/>
    <property type="match status" value="1"/>
</dbReference>
<organism evidence="3 4">
    <name type="scientific">Vanilla planifolia</name>
    <name type="common">Vanilla</name>
    <dbReference type="NCBI Taxonomy" id="51239"/>
    <lineage>
        <taxon>Eukaryota</taxon>
        <taxon>Viridiplantae</taxon>
        <taxon>Streptophyta</taxon>
        <taxon>Embryophyta</taxon>
        <taxon>Tracheophyta</taxon>
        <taxon>Spermatophyta</taxon>
        <taxon>Magnoliopsida</taxon>
        <taxon>Liliopsida</taxon>
        <taxon>Asparagales</taxon>
        <taxon>Orchidaceae</taxon>
        <taxon>Vanilloideae</taxon>
        <taxon>Vanilleae</taxon>
        <taxon>Vanilla</taxon>
    </lineage>
</organism>
<dbReference type="GO" id="GO:0042026">
    <property type="term" value="P:protein refolding"/>
    <property type="evidence" value="ECO:0007669"/>
    <property type="project" value="InterPro"/>
</dbReference>
<keyword evidence="2" id="KW-0143">Chaperone</keyword>
<dbReference type="InterPro" id="IPR027413">
    <property type="entry name" value="GROEL-like_equatorial_sf"/>
</dbReference>
<proteinExistence type="inferred from homology"/>
<keyword evidence="4" id="KW-1185">Reference proteome</keyword>
<comment type="caution">
    <text evidence="3">The sequence shown here is derived from an EMBL/GenBank/DDBJ whole genome shotgun (WGS) entry which is preliminary data.</text>
</comment>